<accession>A0ABM9RK74</accession>
<evidence type="ECO:0000313" key="2">
    <source>
        <dbReference type="Proteomes" id="UP000032811"/>
    </source>
</evidence>
<gene>
    <name evidence="1" type="ORF">ATCC9714_02971</name>
</gene>
<protein>
    <submittedName>
        <fullName evidence="1">Uncharacterized protein</fullName>
    </submittedName>
</protein>
<evidence type="ECO:0000313" key="1">
    <source>
        <dbReference type="EMBL" id="CEJ72409.1"/>
    </source>
</evidence>
<dbReference type="Proteomes" id="UP000032811">
    <property type="component" value="Chromosome 1"/>
</dbReference>
<proteinExistence type="predicted"/>
<reference evidence="1 2" key="1">
    <citation type="submission" date="2014-11" db="EMBL/GenBank/DDBJ databases">
        <authorList>
            <person name="Aslett M.A."/>
            <person name="De Silva N."/>
        </authorList>
    </citation>
    <scope>NUCLEOTIDE SEQUENCE [LARGE SCALE GENOMIC DNA]</scope>
    <source>
        <strain evidence="1 2">ATCC9714</strain>
    </source>
</reference>
<dbReference type="EMBL" id="LN679998">
    <property type="protein sequence ID" value="CEJ72409.1"/>
    <property type="molecule type" value="Genomic_DNA"/>
</dbReference>
<sequence>MERPSHLPKELSEENLKWLRIYGYCLNADDENYKKLRNTLKEWYPYEYYFYVDLNLNNEAKKKFDSLTIDDFKSYKEYWKSAKTITRHEKKRLIKELYGLEKKGII</sequence>
<dbReference type="GeneID" id="97536170"/>
<name>A0ABM9RK74_PARSO</name>
<organism evidence="1 2">
    <name type="scientific">Paraclostridium sordellii</name>
    <name type="common">Clostridium sordellii</name>
    <dbReference type="NCBI Taxonomy" id="1505"/>
    <lineage>
        <taxon>Bacteria</taxon>
        <taxon>Bacillati</taxon>
        <taxon>Bacillota</taxon>
        <taxon>Clostridia</taxon>
        <taxon>Peptostreptococcales</taxon>
        <taxon>Peptostreptococcaceae</taxon>
        <taxon>Paraclostridium</taxon>
    </lineage>
</organism>
<dbReference type="RefSeq" id="WP_057574353.1">
    <property type="nucleotide sequence ID" value="NZ_CDNJ01000022.1"/>
</dbReference>
<keyword evidence="2" id="KW-1185">Reference proteome</keyword>